<dbReference type="SUPFAM" id="SSF55729">
    <property type="entry name" value="Acyl-CoA N-acyltransferases (Nat)"/>
    <property type="match status" value="1"/>
</dbReference>
<gene>
    <name evidence="3" type="ORF">CPEL01642_LOCUS3165</name>
</gene>
<dbReference type="Pfam" id="PF00583">
    <property type="entry name" value="Acetyltransf_1"/>
    <property type="match status" value="1"/>
</dbReference>
<dbReference type="GO" id="GO:0016747">
    <property type="term" value="F:acyltransferase activity, transferring groups other than amino-acyl groups"/>
    <property type="evidence" value="ECO:0007669"/>
    <property type="project" value="InterPro"/>
</dbReference>
<dbReference type="InterPro" id="IPR000182">
    <property type="entry name" value="GNAT_dom"/>
</dbReference>
<dbReference type="PANTHER" id="PTHR47443">
    <property type="entry name" value="ACYL-COA N-ACYLTRANSFERASES (NAT) SUPERFAMILY PROTEIN"/>
    <property type="match status" value="1"/>
</dbReference>
<evidence type="ECO:0000259" key="2">
    <source>
        <dbReference type="PROSITE" id="PS51186"/>
    </source>
</evidence>
<sequence length="282" mass="30851">MGWLLLLLCPSPLQALLQPARCRSRQRDILASAAASYDISRAKGNDAQLTEAASFFVEAFWEAGTTTTRLQLGGRERDQIRSQQADDMKSRYGELVGSRRLQSSLFVARDDADVIVGCAGVEAALVDVREGRVLSRANSEALMAAQFNGMSGRERGEFRKMDVLQLTEALLPEYKVFGLLSNLAVALATRRSGLARRLCARCDEEAARWNLPAISLQVEEANEAARGLYEALGYREIFRDEEATALRLQPGVATVASTLLLTDNNELLTPVPSTLVTMAKGL</sequence>
<evidence type="ECO:0000313" key="3">
    <source>
        <dbReference type="EMBL" id="CAD8599835.1"/>
    </source>
</evidence>
<evidence type="ECO:0000256" key="1">
    <source>
        <dbReference type="SAM" id="SignalP"/>
    </source>
</evidence>
<keyword evidence="1" id="KW-0732">Signal</keyword>
<dbReference type="PANTHER" id="PTHR47443:SF3">
    <property type="entry name" value="GCN5-RELATED N-ACETYLTRANSFERASE 4, CHLOROPLASTIC"/>
    <property type="match status" value="1"/>
</dbReference>
<dbReference type="InterPro" id="IPR016181">
    <property type="entry name" value="Acyl_CoA_acyltransferase"/>
</dbReference>
<name>A0A7S0PVC6_9EUKA</name>
<protein>
    <recommendedName>
        <fullName evidence="2">N-acetyltransferase domain-containing protein</fullName>
    </recommendedName>
</protein>
<feature type="chain" id="PRO_5030900303" description="N-acetyltransferase domain-containing protein" evidence="1">
    <location>
        <begin position="16"/>
        <end position="282"/>
    </location>
</feature>
<feature type="domain" description="N-acetyltransferase" evidence="2">
    <location>
        <begin position="169"/>
        <end position="253"/>
    </location>
</feature>
<dbReference type="AlphaFoldDB" id="A0A7S0PVC6"/>
<reference evidence="3" key="1">
    <citation type="submission" date="2021-01" db="EMBL/GenBank/DDBJ databases">
        <authorList>
            <person name="Corre E."/>
            <person name="Pelletier E."/>
            <person name="Niang G."/>
            <person name="Scheremetjew M."/>
            <person name="Finn R."/>
            <person name="Kale V."/>
            <person name="Holt S."/>
            <person name="Cochrane G."/>
            <person name="Meng A."/>
            <person name="Brown T."/>
            <person name="Cohen L."/>
        </authorList>
    </citation>
    <scope>NUCLEOTIDE SEQUENCE</scope>
    <source>
        <strain evidence="3">PLY182g</strain>
    </source>
</reference>
<organism evidence="3">
    <name type="scientific">Coccolithus braarudii</name>
    <dbReference type="NCBI Taxonomy" id="221442"/>
    <lineage>
        <taxon>Eukaryota</taxon>
        <taxon>Haptista</taxon>
        <taxon>Haptophyta</taxon>
        <taxon>Prymnesiophyceae</taxon>
        <taxon>Coccolithales</taxon>
        <taxon>Coccolithaceae</taxon>
        <taxon>Coccolithus</taxon>
    </lineage>
</organism>
<proteinExistence type="predicted"/>
<feature type="signal peptide" evidence="1">
    <location>
        <begin position="1"/>
        <end position="15"/>
    </location>
</feature>
<dbReference type="PROSITE" id="PS51186">
    <property type="entry name" value="GNAT"/>
    <property type="match status" value="1"/>
</dbReference>
<dbReference type="EMBL" id="HBEY01006458">
    <property type="protein sequence ID" value="CAD8599835.1"/>
    <property type="molecule type" value="Transcribed_RNA"/>
</dbReference>
<dbReference type="Gene3D" id="3.40.630.30">
    <property type="match status" value="1"/>
</dbReference>
<accession>A0A7S0PVC6</accession>